<evidence type="ECO:0000256" key="1">
    <source>
        <dbReference type="ARBA" id="ARBA00022737"/>
    </source>
</evidence>
<dbReference type="PANTHER" id="PTHR13976">
    <property type="entry name" value="HETEROGENEOUS NUCLEAR RIBONUCLEOPROTEIN-RELATED"/>
    <property type="match status" value="1"/>
</dbReference>
<dbReference type="Pfam" id="PF00076">
    <property type="entry name" value="RRM_1"/>
    <property type="match status" value="1"/>
</dbReference>
<evidence type="ECO:0000259" key="4">
    <source>
        <dbReference type="PROSITE" id="PS50102"/>
    </source>
</evidence>
<evidence type="ECO:0000256" key="3">
    <source>
        <dbReference type="PROSITE-ProRule" id="PRU00176"/>
    </source>
</evidence>
<dbReference type="SUPFAM" id="SSF54928">
    <property type="entry name" value="RNA-binding domain, RBD"/>
    <property type="match status" value="1"/>
</dbReference>
<protein>
    <recommendedName>
        <fullName evidence="4">RRM domain-containing protein</fullName>
    </recommendedName>
</protein>
<keyword evidence="2 3" id="KW-0694">RNA-binding</keyword>
<dbReference type="SMART" id="SM00360">
    <property type="entry name" value="RRM"/>
    <property type="match status" value="1"/>
</dbReference>
<evidence type="ECO:0000313" key="6">
    <source>
        <dbReference type="Proteomes" id="UP000030656"/>
    </source>
</evidence>
<reference evidence="5 6" key="2">
    <citation type="submission" date="2013-02" db="EMBL/GenBank/DDBJ databases">
        <title>The Genome Sequence of Plasmodium falciparum FCH/4.</title>
        <authorList>
            <consortium name="The Broad Institute Genome Sequencing Platform"/>
            <consortium name="The Broad Institute Genome Sequencing Center for Infectious Disease"/>
            <person name="Neafsey D."/>
            <person name="Cheeseman I."/>
            <person name="Volkman S."/>
            <person name="Adams J."/>
            <person name="Walker B."/>
            <person name="Young S.K."/>
            <person name="Zeng Q."/>
            <person name="Gargeya S."/>
            <person name="Fitzgerald M."/>
            <person name="Haas B."/>
            <person name="Abouelleil A."/>
            <person name="Alvarado L."/>
            <person name="Arachchi H.M."/>
            <person name="Berlin A.M."/>
            <person name="Chapman S.B."/>
            <person name="Dewar J."/>
            <person name="Goldberg J."/>
            <person name="Griggs A."/>
            <person name="Gujja S."/>
            <person name="Hansen M."/>
            <person name="Howarth C."/>
            <person name="Imamovic A."/>
            <person name="Larimer J."/>
            <person name="McCowan C."/>
            <person name="Murphy C."/>
            <person name="Neiman D."/>
            <person name="Pearson M."/>
            <person name="Priest M."/>
            <person name="Roberts A."/>
            <person name="Saif S."/>
            <person name="Shea T."/>
            <person name="Sisk P."/>
            <person name="Sykes S."/>
            <person name="Wortman J."/>
            <person name="Nusbaum C."/>
            <person name="Birren B."/>
        </authorList>
    </citation>
    <scope>NUCLEOTIDE SEQUENCE [LARGE SCALE GENOMIC DNA]</scope>
    <source>
        <strain evidence="5 6">FCH/4</strain>
    </source>
</reference>
<dbReference type="InterPro" id="IPR012677">
    <property type="entry name" value="Nucleotide-bd_a/b_plait_sf"/>
</dbReference>
<sequence length="183" mass="22106">MFFKLLRGRKIYINNNKYYNKKYIYGDSFSSSPQKIMSVRNFSEYINIEEKINLPRLKLRGLPFDASEEEIKNFFRDFQLTKQAYPIHIIKGIKNKPTGHAYVYFDDEEEARNACQAMNRKYIRDRFVEIYQDYIYNHNITPVKEHVTTLMRDRYKKDNLFISIVIMTLYQIMENLVLKYTSA</sequence>
<accession>A0A024VIN8</accession>
<organism evidence="5 6">
    <name type="scientific">Plasmodium falciparum FCH/4</name>
    <dbReference type="NCBI Taxonomy" id="1036724"/>
    <lineage>
        <taxon>Eukaryota</taxon>
        <taxon>Sar</taxon>
        <taxon>Alveolata</taxon>
        <taxon>Apicomplexa</taxon>
        <taxon>Aconoidasida</taxon>
        <taxon>Haemosporida</taxon>
        <taxon>Plasmodiidae</taxon>
        <taxon>Plasmodium</taxon>
        <taxon>Plasmodium (Laverania)</taxon>
    </lineage>
</organism>
<dbReference type="InterPro" id="IPR050666">
    <property type="entry name" value="ESRP"/>
</dbReference>
<gene>
    <name evidence="5" type="ORF">PFFCH_03950</name>
</gene>
<dbReference type="OrthoDB" id="431068at2759"/>
<proteinExistence type="predicted"/>
<dbReference type="PROSITE" id="PS50102">
    <property type="entry name" value="RRM"/>
    <property type="match status" value="1"/>
</dbReference>
<reference evidence="5 6" key="1">
    <citation type="submission" date="2013-02" db="EMBL/GenBank/DDBJ databases">
        <title>The Genome Annotation of Plasmodium falciparum FCH/4.</title>
        <authorList>
            <consortium name="The Broad Institute Genome Sequencing Platform"/>
            <consortium name="The Broad Institute Genome Sequencing Center for Infectious Disease"/>
            <person name="Neafsey D."/>
            <person name="Hoffman S."/>
            <person name="Volkman S."/>
            <person name="Rosenthal P."/>
            <person name="Walker B."/>
            <person name="Young S.K."/>
            <person name="Zeng Q."/>
            <person name="Gargeya S."/>
            <person name="Fitzgerald M."/>
            <person name="Haas B."/>
            <person name="Abouelleil A."/>
            <person name="Allen A.W."/>
            <person name="Alvarado L."/>
            <person name="Arachchi H.M."/>
            <person name="Berlin A.M."/>
            <person name="Chapman S.B."/>
            <person name="Gainer-Dewar J."/>
            <person name="Goldberg J."/>
            <person name="Griggs A."/>
            <person name="Gujja S."/>
            <person name="Hansen M."/>
            <person name="Howarth C."/>
            <person name="Imamovic A."/>
            <person name="Ireland A."/>
            <person name="Larimer J."/>
            <person name="McCowan C."/>
            <person name="Murphy C."/>
            <person name="Pearson M."/>
            <person name="Poon T.W."/>
            <person name="Priest M."/>
            <person name="Roberts A."/>
            <person name="Saif S."/>
            <person name="Shea T."/>
            <person name="Sisk P."/>
            <person name="Sykes S."/>
            <person name="Wortman J."/>
            <person name="Nusbaum C."/>
            <person name="Birren B."/>
        </authorList>
    </citation>
    <scope>NUCLEOTIDE SEQUENCE [LARGE SCALE GENOMIC DNA]</scope>
    <source>
        <strain evidence="5 6">FCH/4</strain>
    </source>
</reference>
<dbReference type="EMBL" id="KI928023">
    <property type="protein sequence ID" value="ETW28579.1"/>
    <property type="molecule type" value="Genomic_DNA"/>
</dbReference>
<dbReference type="AlphaFoldDB" id="A0A024VIN8"/>
<dbReference type="Gene3D" id="3.30.70.330">
    <property type="match status" value="1"/>
</dbReference>
<dbReference type="CDD" id="cd12254">
    <property type="entry name" value="RRM_hnRNPH_ESRPs_RBM12_like"/>
    <property type="match status" value="1"/>
</dbReference>
<evidence type="ECO:0000313" key="5">
    <source>
        <dbReference type="EMBL" id="ETW28579.1"/>
    </source>
</evidence>
<dbReference type="Proteomes" id="UP000030656">
    <property type="component" value="Unassembled WGS sequence"/>
</dbReference>
<evidence type="ECO:0000256" key="2">
    <source>
        <dbReference type="ARBA" id="ARBA00022884"/>
    </source>
</evidence>
<dbReference type="InterPro" id="IPR035979">
    <property type="entry name" value="RBD_domain_sf"/>
</dbReference>
<dbReference type="InterPro" id="IPR000504">
    <property type="entry name" value="RRM_dom"/>
</dbReference>
<feature type="domain" description="RRM" evidence="4">
    <location>
        <begin position="55"/>
        <end position="130"/>
    </location>
</feature>
<name>A0A024VIN8_PLAFA</name>
<dbReference type="GO" id="GO:0003723">
    <property type="term" value="F:RNA binding"/>
    <property type="evidence" value="ECO:0007669"/>
    <property type="project" value="UniProtKB-UniRule"/>
</dbReference>
<keyword evidence="1" id="KW-0677">Repeat</keyword>